<sequence length="202" mass="20724">MEMYGPPEKPVLVSQAFDTHAPIETNSGAEASPEANTPPFLAPVSSGLTSEDATSTSHDSASQTTSTRGALIKKSTDNQFNPTHLKAYVFTSNSAAAPPGVVTSAAMTALWIYGHIYDFESEFDTDYTSSPNSSSTSSLSLSSIGSFHSSSSGTSSASDSGSSSSSWLDTDSSLSSESETDDSSSSGSDVDSSSDSDSDSST</sequence>
<feature type="compositionally biased region" description="Polar residues" evidence="1">
    <location>
        <begin position="46"/>
        <end position="68"/>
    </location>
</feature>
<proteinExistence type="predicted"/>
<evidence type="ECO:0000313" key="3">
    <source>
        <dbReference type="Proteomes" id="UP000754883"/>
    </source>
</evidence>
<evidence type="ECO:0000313" key="2">
    <source>
        <dbReference type="EMBL" id="CAG9975578.1"/>
    </source>
</evidence>
<feature type="region of interest" description="Disordered" evidence="1">
    <location>
        <begin position="1"/>
        <end position="76"/>
    </location>
</feature>
<comment type="caution">
    <text evidence="2">The sequence shown here is derived from an EMBL/GenBank/DDBJ whole genome shotgun (WGS) entry which is preliminary data.</text>
</comment>
<dbReference type="AlphaFoldDB" id="A0A9N9U6G8"/>
<reference evidence="2 3" key="2">
    <citation type="submission" date="2021-10" db="EMBL/GenBank/DDBJ databases">
        <authorList>
            <person name="Piombo E."/>
        </authorList>
    </citation>
    <scope>NUCLEOTIDE SEQUENCE [LARGE SCALE GENOMIC DNA]</scope>
</reference>
<feature type="region of interest" description="Disordered" evidence="1">
    <location>
        <begin position="142"/>
        <end position="202"/>
    </location>
</feature>
<name>A0A9N9U6G8_9HYPO</name>
<organism evidence="2 3">
    <name type="scientific">Clonostachys byssicola</name>
    <dbReference type="NCBI Taxonomy" id="160290"/>
    <lineage>
        <taxon>Eukaryota</taxon>
        <taxon>Fungi</taxon>
        <taxon>Dikarya</taxon>
        <taxon>Ascomycota</taxon>
        <taxon>Pezizomycotina</taxon>
        <taxon>Sordariomycetes</taxon>
        <taxon>Hypocreomycetidae</taxon>
        <taxon>Hypocreales</taxon>
        <taxon>Bionectriaceae</taxon>
        <taxon>Clonostachys</taxon>
    </lineage>
</organism>
<accession>A0A9N9U6G8</accession>
<dbReference type="Proteomes" id="UP000754883">
    <property type="component" value="Unassembled WGS sequence"/>
</dbReference>
<protein>
    <submittedName>
        <fullName evidence="2">Uncharacterized protein</fullName>
    </submittedName>
</protein>
<feature type="compositionally biased region" description="Acidic residues" evidence="1">
    <location>
        <begin position="192"/>
        <end position="202"/>
    </location>
</feature>
<reference evidence="3" key="1">
    <citation type="submission" date="2019-06" db="EMBL/GenBank/DDBJ databases">
        <authorList>
            <person name="Broberg M."/>
        </authorList>
    </citation>
    <scope>NUCLEOTIDE SEQUENCE [LARGE SCALE GENOMIC DNA]</scope>
</reference>
<dbReference type="EMBL" id="CABFNO020001268">
    <property type="protein sequence ID" value="CAG9975578.1"/>
    <property type="molecule type" value="Genomic_DNA"/>
</dbReference>
<gene>
    <name evidence="2" type="ORF">CBYS24578_00013036</name>
</gene>
<keyword evidence="3" id="KW-1185">Reference proteome</keyword>
<dbReference type="OrthoDB" id="5153605at2759"/>
<evidence type="ECO:0000256" key="1">
    <source>
        <dbReference type="SAM" id="MobiDB-lite"/>
    </source>
</evidence>
<feature type="compositionally biased region" description="Low complexity" evidence="1">
    <location>
        <begin position="142"/>
        <end position="191"/>
    </location>
</feature>